<keyword evidence="4" id="KW-1185">Reference proteome</keyword>
<evidence type="ECO:0000313" key="2">
    <source>
        <dbReference type="EMBL" id="KAG9061895.1"/>
    </source>
</evidence>
<comment type="caution">
    <text evidence="2">The sequence shown here is derived from an EMBL/GenBank/DDBJ whole genome shotgun (WGS) entry which is preliminary data.</text>
</comment>
<organism evidence="2 4">
    <name type="scientific">Linnemannia hyalina</name>
    <dbReference type="NCBI Taxonomy" id="64524"/>
    <lineage>
        <taxon>Eukaryota</taxon>
        <taxon>Fungi</taxon>
        <taxon>Fungi incertae sedis</taxon>
        <taxon>Mucoromycota</taxon>
        <taxon>Mortierellomycotina</taxon>
        <taxon>Mortierellomycetes</taxon>
        <taxon>Mortierellales</taxon>
        <taxon>Mortierellaceae</taxon>
        <taxon>Linnemannia</taxon>
    </lineage>
</organism>
<evidence type="ECO:0000256" key="1">
    <source>
        <dbReference type="SAM" id="MobiDB-lite"/>
    </source>
</evidence>
<feature type="region of interest" description="Disordered" evidence="1">
    <location>
        <begin position="1"/>
        <end position="38"/>
    </location>
</feature>
<gene>
    <name evidence="2" type="ORF">KI688_007046</name>
    <name evidence="3" type="ORF">KI688_007048</name>
</gene>
<dbReference type="EMBL" id="JAHRHY010000022">
    <property type="protein sequence ID" value="KAG9061895.1"/>
    <property type="molecule type" value="Genomic_DNA"/>
</dbReference>
<dbReference type="Proteomes" id="UP000707451">
    <property type="component" value="Unassembled WGS sequence"/>
</dbReference>
<evidence type="ECO:0000313" key="3">
    <source>
        <dbReference type="EMBL" id="KAG9061897.1"/>
    </source>
</evidence>
<feature type="compositionally biased region" description="Basic and acidic residues" evidence="1">
    <location>
        <begin position="12"/>
        <end position="23"/>
    </location>
</feature>
<evidence type="ECO:0000313" key="4">
    <source>
        <dbReference type="Proteomes" id="UP000707451"/>
    </source>
</evidence>
<sequence length="363" mass="39957">MKSFNSKSGIRSHLERQCCKEEEPNSDPPPPRQAVTIPETSPAALMLPSPSIEPTPVPRGHDEAVLFACQRQNASELDKIATLGVIHFLGLAPFTVEDNSGMEQNAPAYPDGIKKLCIGPLQSPVTVPNPNKRKLMADNECQKCSPVTIPCLDSVFAFSPYSNVMRTRTFVELTDSICYLLNEDWNFQPQYRYGCAQVLAGCLLINTTNGHAVLANTVEVYGRTSMVDAHSEPFGVKKGVAVRTSLPKPGVAYYKDVWPSTMFAAIEGEKLVIGTQSFDALVTFSVRLDVRGQSSMGAATRIFQLTNEAEATATGIFLDKESLDTGVALCQDRKAYRITNSHLRYQLRQLKTKFYDSSTFVLC</sequence>
<dbReference type="OrthoDB" id="2250876at2759"/>
<name>A0A9P7XIG2_9FUNG</name>
<reference evidence="2" key="1">
    <citation type="submission" date="2021-06" db="EMBL/GenBank/DDBJ databases">
        <title>Genome Sequence of Mortierella hyaline Strain SCG-10, a Cold-Adapted, Nitrate-Reducing Fungus Isolated from Soil in Minnesota, USA.</title>
        <authorList>
            <person name="Aldossari N."/>
        </authorList>
    </citation>
    <scope>NUCLEOTIDE SEQUENCE</scope>
    <source>
        <strain evidence="2">SCG-10</strain>
    </source>
</reference>
<protein>
    <submittedName>
        <fullName evidence="2">Uncharacterized protein</fullName>
    </submittedName>
</protein>
<accession>A0A9P7XIG2</accession>
<proteinExistence type="predicted"/>
<dbReference type="AlphaFoldDB" id="A0A9P7XIG2"/>
<dbReference type="EMBL" id="JAHRHY010000022">
    <property type="protein sequence ID" value="KAG9061897.1"/>
    <property type="molecule type" value="Genomic_DNA"/>
</dbReference>